<feature type="non-terminal residue" evidence="1">
    <location>
        <position position="32"/>
    </location>
</feature>
<gene>
    <name evidence="1" type="ORF">S06H3_30244</name>
</gene>
<sequence>MKPIRKRLERMEILPDLFLEKCKVRNIDFGGP</sequence>
<reference evidence="1" key="1">
    <citation type="journal article" date="2014" name="Front. Microbiol.">
        <title>High frequency of phylogenetically diverse reductive dehalogenase-homologous genes in deep subseafloor sedimentary metagenomes.</title>
        <authorList>
            <person name="Kawai M."/>
            <person name="Futagami T."/>
            <person name="Toyoda A."/>
            <person name="Takaki Y."/>
            <person name="Nishi S."/>
            <person name="Hori S."/>
            <person name="Arai W."/>
            <person name="Tsubouchi T."/>
            <person name="Morono Y."/>
            <person name="Uchiyama I."/>
            <person name="Ito T."/>
            <person name="Fujiyama A."/>
            <person name="Inagaki F."/>
            <person name="Takami H."/>
        </authorList>
    </citation>
    <scope>NUCLEOTIDE SEQUENCE</scope>
    <source>
        <strain evidence="1">Expedition CK06-06</strain>
    </source>
</reference>
<dbReference type="AlphaFoldDB" id="X1P8Z2"/>
<evidence type="ECO:0000313" key="1">
    <source>
        <dbReference type="EMBL" id="GAI27404.1"/>
    </source>
</evidence>
<organism evidence="1">
    <name type="scientific">marine sediment metagenome</name>
    <dbReference type="NCBI Taxonomy" id="412755"/>
    <lineage>
        <taxon>unclassified sequences</taxon>
        <taxon>metagenomes</taxon>
        <taxon>ecological metagenomes</taxon>
    </lineage>
</organism>
<proteinExistence type="predicted"/>
<name>X1P8Z2_9ZZZZ</name>
<protein>
    <submittedName>
        <fullName evidence="1">Uncharacterized protein</fullName>
    </submittedName>
</protein>
<accession>X1P8Z2</accession>
<dbReference type="EMBL" id="BARV01017794">
    <property type="protein sequence ID" value="GAI27404.1"/>
    <property type="molecule type" value="Genomic_DNA"/>
</dbReference>
<comment type="caution">
    <text evidence="1">The sequence shown here is derived from an EMBL/GenBank/DDBJ whole genome shotgun (WGS) entry which is preliminary data.</text>
</comment>